<name>A0ABT5CL52_9BACT</name>
<evidence type="ECO:0000313" key="2">
    <source>
        <dbReference type="EMBL" id="MDC0685807.1"/>
    </source>
</evidence>
<dbReference type="PANTHER" id="PTHR31956">
    <property type="entry name" value="NON-SPECIFIC PHOSPHOLIPASE C4-RELATED"/>
    <property type="match status" value="1"/>
</dbReference>
<protein>
    <submittedName>
        <fullName evidence="2">Alkaline phosphatase family protein</fullName>
    </submittedName>
</protein>
<gene>
    <name evidence="2" type="ORF">POL72_49345</name>
</gene>
<dbReference type="RefSeq" id="WP_272104309.1">
    <property type="nucleotide sequence ID" value="NZ_JAQNDK010000007.1"/>
</dbReference>
<comment type="caution">
    <text evidence="2">The sequence shown here is derived from an EMBL/GenBank/DDBJ whole genome shotgun (WGS) entry which is preliminary data.</text>
</comment>
<reference evidence="2 3" key="1">
    <citation type="submission" date="2023-01" db="EMBL/GenBank/DDBJ databases">
        <title>Minimal conservation of predation-associated metabolite biosynthetic gene clusters underscores biosynthetic potential of Myxococcota including descriptions for ten novel species: Archangium lansinium sp. nov., Myxococcus landrumus sp. nov., Nannocystis bai.</title>
        <authorList>
            <person name="Ahearne A."/>
            <person name="Stevens C."/>
            <person name="Dowd S."/>
        </authorList>
    </citation>
    <scope>NUCLEOTIDE SEQUENCE [LARGE SCALE GENOMIC DNA]</scope>
    <source>
        <strain evidence="2 3">WIWO2</strain>
    </source>
</reference>
<evidence type="ECO:0000313" key="3">
    <source>
        <dbReference type="Proteomes" id="UP001217485"/>
    </source>
</evidence>
<dbReference type="Proteomes" id="UP001217485">
    <property type="component" value="Unassembled WGS sequence"/>
</dbReference>
<dbReference type="EMBL" id="JAQNDK010000007">
    <property type="protein sequence ID" value="MDC0685807.1"/>
    <property type="molecule type" value="Genomic_DNA"/>
</dbReference>
<evidence type="ECO:0000256" key="1">
    <source>
        <dbReference type="ARBA" id="ARBA00022801"/>
    </source>
</evidence>
<sequence>MADIRHLVIVMLENRSFDHMIGYLRSTGMDVDGVIGATNSDDNGTPITGYHLESTRARIRPHHLRTDVVRQINGGAMDGFVKGYSTNSHVAEIMSWYDQRDLLTYDSLARQYVVCDRWFASFAGPTWPNRFFALCGTSAGRTGNLQWIDRATFFDLLPADSWRYYSHDIAFLRTVEKYKGHRGLPIAKISSFYRACREGTLPSVSWIDPNFTLVDVDALLNWANDDHPPADVARGQNLIARIYNHLIASPAWPHVALVVTYDEHGGFYDHVRPPPSPASEAAPFDTLGVRVPALVISPWAPRGVPFHGTLDHTCIARTALELFAPDRVNALSPRVTASPSLLPVLSEPRPRTDQRRLDGIPILETAVAPIHMGPTAPPGFHSMELTDSQQEILTLKKAVLEAGVPVENH</sequence>
<dbReference type="SUPFAM" id="SSF53649">
    <property type="entry name" value="Alkaline phosphatase-like"/>
    <property type="match status" value="1"/>
</dbReference>
<accession>A0ABT5CL52</accession>
<proteinExistence type="predicted"/>
<keyword evidence="3" id="KW-1185">Reference proteome</keyword>
<organism evidence="2 3">
    <name type="scientific">Sorangium atrum</name>
    <dbReference type="NCBI Taxonomy" id="2995308"/>
    <lineage>
        <taxon>Bacteria</taxon>
        <taxon>Pseudomonadati</taxon>
        <taxon>Myxococcota</taxon>
        <taxon>Polyangia</taxon>
        <taxon>Polyangiales</taxon>
        <taxon>Polyangiaceae</taxon>
        <taxon>Sorangium</taxon>
    </lineage>
</organism>
<dbReference type="InterPro" id="IPR007312">
    <property type="entry name" value="Phosphoesterase"/>
</dbReference>
<keyword evidence="1" id="KW-0378">Hydrolase</keyword>
<dbReference type="Gene3D" id="3.40.720.10">
    <property type="entry name" value="Alkaline Phosphatase, subunit A"/>
    <property type="match status" value="2"/>
</dbReference>
<dbReference type="PANTHER" id="PTHR31956:SF1">
    <property type="entry name" value="NON-SPECIFIC PHOSPHOLIPASE C1"/>
    <property type="match status" value="1"/>
</dbReference>
<dbReference type="InterPro" id="IPR017850">
    <property type="entry name" value="Alkaline_phosphatase_core_sf"/>
</dbReference>
<dbReference type="Pfam" id="PF04185">
    <property type="entry name" value="Phosphoesterase"/>
    <property type="match status" value="1"/>
</dbReference>